<comment type="caution">
    <text evidence="2">The sequence shown here is derived from an EMBL/GenBank/DDBJ whole genome shotgun (WGS) entry which is preliminary data.</text>
</comment>
<evidence type="ECO:0000313" key="3">
    <source>
        <dbReference type="Proteomes" id="UP000265520"/>
    </source>
</evidence>
<name>A0A392R089_9FABA</name>
<dbReference type="Proteomes" id="UP000265520">
    <property type="component" value="Unassembled WGS sequence"/>
</dbReference>
<feature type="domain" description="Cytosolic endo-beta-N-acetylglucosaminidase TIM barrel" evidence="1">
    <location>
        <begin position="1"/>
        <end position="85"/>
    </location>
</feature>
<dbReference type="PANTHER" id="PTHR13246">
    <property type="entry name" value="ENDO BETA N-ACETYLGLUCOSAMINIDASE"/>
    <property type="match status" value="1"/>
</dbReference>
<protein>
    <submittedName>
        <fullName evidence="2">Cytosolic endo-beta-N-acetylglucosaminidase-like</fullName>
    </submittedName>
</protein>
<dbReference type="Pfam" id="PF03644">
    <property type="entry name" value="Glyco_hydro_85"/>
    <property type="match status" value="1"/>
</dbReference>
<dbReference type="PANTHER" id="PTHR13246:SF1">
    <property type="entry name" value="CYTOSOLIC ENDO-BETA-N-ACETYLGLUCOSAMINIDASE"/>
    <property type="match status" value="1"/>
</dbReference>
<proteinExistence type="predicted"/>
<keyword evidence="3" id="KW-1185">Reference proteome</keyword>
<evidence type="ECO:0000259" key="1">
    <source>
        <dbReference type="Pfam" id="PF03644"/>
    </source>
</evidence>
<organism evidence="2 3">
    <name type="scientific">Trifolium medium</name>
    <dbReference type="NCBI Taxonomy" id="97028"/>
    <lineage>
        <taxon>Eukaryota</taxon>
        <taxon>Viridiplantae</taxon>
        <taxon>Streptophyta</taxon>
        <taxon>Embryophyta</taxon>
        <taxon>Tracheophyta</taxon>
        <taxon>Spermatophyta</taxon>
        <taxon>Magnoliopsida</taxon>
        <taxon>eudicotyledons</taxon>
        <taxon>Gunneridae</taxon>
        <taxon>Pentapetalae</taxon>
        <taxon>rosids</taxon>
        <taxon>fabids</taxon>
        <taxon>Fabales</taxon>
        <taxon>Fabaceae</taxon>
        <taxon>Papilionoideae</taxon>
        <taxon>50 kb inversion clade</taxon>
        <taxon>NPAAA clade</taxon>
        <taxon>Hologalegina</taxon>
        <taxon>IRL clade</taxon>
        <taxon>Trifolieae</taxon>
        <taxon>Trifolium</taxon>
    </lineage>
</organism>
<evidence type="ECO:0000313" key="2">
    <source>
        <dbReference type="EMBL" id="MCI29502.1"/>
    </source>
</evidence>
<sequence length="85" mass="9778">MHSSMPGSLVIWYDSVTIDGELNWQDQLNEYNKPFFDICDGIFVNYTWKEDNPRLSAAVAGDRKFDVYMGIDVFGRNTYGGGQWN</sequence>
<dbReference type="AlphaFoldDB" id="A0A392R089"/>
<dbReference type="InterPro" id="IPR032979">
    <property type="entry name" value="ENGase"/>
</dbReference>
<dbReference type="GO" id="GO:0033925">
    <property type="term" value="F:mannosyl-glycoprotein endo-beta-N-acetylglucosaminidase activity"/>
    <property type="evidence" value="ECO:0007669"/>
    <property type="project" value="UniProtKB-EC"/>
</dbReference>
<dbReference type="InterPro" id="IPR005201">
    <property type="entry name" value="TIM_ENGase"/>
</dbReference>
<feature type="non-terminal residue" evidence="2">
    <location>
        <position position="85"/>
    </location>
</feature>
<dbReference type="EMBL" id="LXQA010173008">
    <property type="protein sequence ID" value="MCI29502.1"/>
    <property type="molecule type" value="Genomic_DNA"/>
</dbReference>
<reference evidence="2 3" key="1">
    <citation type="journal article" date="2018" name="Front. Plant Sci.">
        <title>Red Clover (Trifolium pratense) and Zigzag Clover (T. medium) - A Picture of Genomic Similarities and Differences.</title>
        <authorList>
            <person name="Dluhosova J."/>
            <person name="Istvanek J."/>
            <person name="Nedelnik J."/>
            <person name="Repkova J."/>
        </authorList>
    </citation>
    <scope>NUCLEOTIDE SEQUENCE [LARGE SCALE GENOMIC DNA]</scope>
    <source>
        <strain evidence="3">cv. 10/8</strain>
        <tissue evidence="2">Leaf</tissue>
    </source>
</reference>
<accession>A0A392R089</accession>
<dbReference type="Gene3D" id="3.20.20.80">
    <property type="entry name" value="Glycosidases"/>
    <property type="match status" value="1"/>
</dbReference>
<dbReference type="GO" id="GO:0005829">
    <property type="term" value="C:cytosol"/>
    <property type="evidence" value="ECO:0007669"/>
    <property type="project" value="UniProtKB-SubCell"/>
</dbReference>